<dbReference type="AlphaFoldDB" id="A0A386HNP3"/>
<proteinExistence type="predicted"/>
<evidence type="ECO:0000256" key="2">
    <source>
        <dbReference type="SAM" id="Phobius"/>
    </source>
</evidence>
<keyword evidence="2" id="KW-0472">Membrane</keyword>
<reference evidence="3 4" key="1">
    <citation type="submission" date="2018-09" db="EMBL/GenBank/DDBJ databases">
        <title>Arachidicoccus sp. nov., a bacterium isolated from soil.</title>
        <authorList>
            <person name="Weon H.-Y."/>
            <person name="Kwon S.-W."/>
            <person name="Lee S.A."/>
        </authorList>
    </citation>
    <scope>NUCLEOTIDE SEQUENCE [LARGE SCALE GENOMIC DNA]</scope>
    <source>
        <strain evidence="3 4">KIS59-12</strain>
    </source>
</reference>
<dbReference type="Proteomes" id="UP000266118">
    <property type="component" value="Chromosome"/>
</dbReference>
<protein>
    <recommendedName>
        <fullName evidence="5">SHOCT domain-containing protein</fullName>
    </recommendedName>
</protein>
<gene>
    <name evidence="3" type="ORF">D6B99_06450</name>
</gene>
<evidence type="ECO:0000313" key="4">
    <source>
        <dbReference type="Proteomes" id="UP000266118"/>
    </source>
</evidence>
<dbReference type="KEGG" id="ark:D6B99_06450"/>
<evidence type="ECO:0000313" key="3">
    <source>
        <dbReference type="EMBL" id="AYD47282.1"/>
    </source>
</evidence>
<keyword evidence="4" id="KW-1185">Reference proteome</keyword>
<keyword evidence="1" id="KW-0175">Coiled coil</keyword>
<keyword evidence="2" id="KW-0812">Transmembrane</keyword>
<evidence type="ECO:0000256" key="1">
    <source>
        <dbReference type="SAM" id="Coils"/>
    </source>
</evidence>
<feature type="transmembrane region" description="Helical" evidence="2">
    <location>
        <begin position="6"/>
        <end position="24"/>
    </location>
</feature>
<name>A0A386HNP3_9BACT</name>
<evidence type="ECO:0008006" key="5">
    <source>
        <dbReference type="Google" id="ProtNLM"/>
    </source>
</evidence>
<keyword evidence="2" id="KW-1133">Transmembrane helix</keyword>
<accession>A0A386HNP3</accession>
<organism evidence="3 4">
    <name type="scientific">Arachidicoccus soli</name>
    <dbReference type="NCBI Taxonomy" id="2341117"/>
    <lineage>
        <taxon>Bacteria</taxon>
        <taxon>Pseudomonadati</taxon>
        <taxon>Bacteroidota</taxon>
        <taxon>Chitinophagia</taxon>
        <taxon>Chitinophagales</taxon>
        <taxon>Chitinophagaceae</taxon>
        <taxon>Arachidicoccus</taxon>
    </lineage>
</organism>
<dbReference type="RefSeq" id="WP_119986233.1">
    <property type="nucleotide sequence ID" value="NZ_CP032489.1"/>
</dbReference>
<dbReference type="EMBL" id="CP032489">
    <property type="protein sequence ID" value="AYD47282.1"/>
    <property type="molecule type" value="Genomic_DNA"/>
</dbReference>
<feature type="coiled-coil region" evidence="1">
    <location>
        <begin position="93"/>
        <end position="123"/>
    </location>
</feature>
<sequence length="127" mass="14993">MDNQFYMIEILLVAVSMFILYFMIKNIIKKVIKKEVKEIKAPLEVLANYLVRQSQENNEGNQNDNETRPDTASIDISKEFVDLKNNNKTNAYKLRLQQLMEEYQNKKISLEEYNQAVKELKKAFDIP</sequence>